<dbReference type="PANTHER" id="PTHR12151:SF25">
    <property type="entry name" value="LINALOOL DEHYDRATASE_ISOMERASE DOMAIN-CONTAINING PROTEIN"/>
    <property type="match status" value="1"/>
</dbReference>
<sequence length="221" mass="24578">MNRSVQITVSVLLFVVVLIFGLVIGLQVFTVGSGEPTPAPDLTEMNTYVYDQPRPLAEFTLTNENGETVTRQSLRGKWTFAFVGYTNCPDVCPAAMANLRRMNTMLSKALPQPDYLLVSADPEHDTPEQLKSYTAFFGENFHGLTGDLETLRALARSLSAVFVQREVDGELLVDHSAHFALVNPDGDLAALIQPPHNPEHLAEAFERIYQWAKANQERTRS</sequence>
<keyword evidence="2" id="KW-0186">Copper</keyword>
<feature type="transmembrane region" description="Helical" evidence="3">
    <location>
        <begin position="7"/>
        <end position="29"/>
    </location>
</feature>
<evidence type="ECO:0000256" key="2">
    <source>
        <dbReference type="ARBA" id="ARBA00023008"/>
    </source>
</evidence>
<keyword evidence="3" id="KW-0812">Transmembrane</keyword>
<keyword evidence="3" id="KW-0472">Membrane</keyword>
<feature type="domain" description="Thioredoxin" evidence="4">
    <location>
        <begin position="50"/>
        <end position="210"/>
    </location>
</feature>
<protein>
    <recommendedName>
        <fullName evidence="4">Thioredoxin domain-containing protein</fullName>
    </recommendedName>
</protein>
<dbReference type="Gene3D" id="3.40.30.10">
    <property type="entry name" value="Glutaredoxin"/>
    <property type="match status" value="1"/>
</dbReference>
<gene>
    <name evidence="5" type="ORF">LCGC14_1001950</name>
</gene>
<dbReference type="PROSITE" id="PS51352">
    <property type="entry name" value="THIOREDOXIN_2"/>
    <property type="match status" value="1"/>
</dbReference>
<dbReference type="InterPro" id="IPR036249">
    <property type="entry name" value="Thioredoxin-like_sf"/>
</dbReference>
<dbReference type="CDD" id="cd02968">
    <property type="entry name" value="SCO"/>
    <property type="match status" value="1"/>
</dbReference>
<evidence type="ECO:0000256" key="3">
    <source>
        <dbReference type="SAM" id="Phobius"/>
    </source>
</evidence>
<comment type="caution">
    <text evidence="5">The sequence shown here is derived from an EMBL/GenBank/DDBJ whole genome shotgun (WGS) entry which is preliminary data.</text>
</comment>
<evidence type="ECO:0000259" key="4">
    <source>
        <dbReference type="PROSITE" id="PS51352"/>
    </source>
</evidence>
<dbReference type="PANTHER" id="PTHR12151">
    <property type="entry name" value="ELECTRON TRANSPORT PROTIN SCO1/SENC FAMILY MEMBER"/>
    <property type="match status" value="1"/>
</dbReference>
<comment type="similarity">
    <text evidence="1">Belongs to the SCO1/2 family.</text>
</comment>
<dbReference type="InterPro" id="IPR003782">
    <property type="entry name" value="SCO1/SenC"/>
</dbReference>
<accession>A0A0F9N7J2</accession>
<organism evidence="5">
    <name type="scientific">marine sediment metagenome</name>
    <dbReference type="NCBI Taxonomy" id="412755"/>
    <lineage>
        <taxon>unclassified sequences</taxon>
        <taxon>metagenomes</taxon>
        <taxon>ecological metagenomes</taxon>
    </lineage>
</organism>
<dbReference type="SUPFAM" id="SSF52833">
    <property type="entry name" value="Thioredoxin-like"/>
    <property type="match status" value="1"/>
</dbReference>
<dbReference type="InterPro" id="IPR013766">
    <property type="entry name" value="Thioredoxin_domain"/>
</dbReference>
<evidence type="ECO:0000256" key="1">
    <source>
        <dbReference type="ARBA" id="ARBA00010996"/>
    </source>
</evidence>
<name>A0A0F9N7J2_9ZZZZ</name>
<dbReference type="Pfam" id="PF02630">
    <property type="entry name" value="SCO1-SenC"/>
    <property type="match status" value="1"/>
</dbReference>
<evidence type="ECO:0000313" key="5">
    <source>
        <dbReference type="EMBL" id="KKN13869.1"/>
    </source>
</evidence>
<reference evidence="5" key="1">
    <citation type="journal article" date="2015" name="Nature">
        <title>Complex archaea that bridge the gap between prokaryotes and eukaryotes.</title>
        <authorList>
            <person name="Spang A."/>
            <person name="Saw J.H."/>
            <person name="Jorgensen S.L."/>
            <person name="Zaremba-Niedzwiedzka K."/>
            <person name="Martijn J."/>
            <person name="Lind A.E."/>
            <person name="van Eijk R."/>
            <person name="Schleper C."/>
            <person name="Guy L."/>
            <person name="Ettema T.J."/>
        </authorList>
    </citation>
    <scope>NUCLEOTIDE SEQUENCE</scope>
</reference>
<proteinExistence type="inferred from homology"/>
<keyword evidence="3" id="KW-1133">Transmembrane helix</keyword>
<dbReference type="EMBL" id="LAZR01003875">
    <property type="protein sequence ID" value="KKN13869.1"/>
    <property type="molecule type" value="Genomic_DNA"/>
</dbReference>
<dbReference type="AlphaFoldDB" id="A0A0F9N7J2"/>